<comment type="caution">
    <text evidence="2">The sequence shown here is derived from an EMBL/GenBank/DDBJ whole genome shotgun (WGS) entry which is preliminary data.</text>
</comment>
<dbReference type="InterPro" id="IPR006553">
    <property type="entry name" value="Leu-rich_rpt_Cys-con_subtyp"/>
</dbReference>
<feature type="compositionally biased region" description="Acidic residues" evidence="1">
    <location>
        <begin position="65"/>
        <end position="91"/>
    </location>
</feature>
<name>A0ABR2WIP6_9FUNG</name>
<dbReference type="InterPro" id="IPR032675">
    <property type="entry name" value="LRR_dom_sf"/>
</dbReference>
<accession>A0ABR2WIP6</accession>
<dbReference type="Proteomes" id="UP001479436">
    <property type="component" value="Unassembled WGS sequence"/>
</dbReference>
<organism evidence="2 3">
    <name type="scientific">Basidiobolus ranarum</name>
    <dbReference type="NCBI Taxonomy" id="34480"/>
    <lineage>
        <taxon>Eukaryota</taxon>
        <taxon>Fungi</taxon>
        <taxon>Fungi incertae sedis</taxon>
        <taxon>Zoopagomycota</taxon>
        <taxon>Entomophthoromycotina</taxon>
        <taxon>Basidiobolomycetes</taxon>
        <taxon>Basidiobolales</taxon>
        <taxon>Basidiobolaceae</taxon>
        <taxon>Basidiobolus</taxon>
    </lineage>
</organism>
<gene>
    <name evidence="2" type="primary">TIR1</name>
    <name evidence="2" type="ORF">K7432_013755</name>
</gene>
<evidence type="ECO:0000313" key="3">
    <source>
        <dbReference type="Proteomes" id="UP001479436"/>
    </source>
</evidence>
<reference evidence="2 3" key="1">
    <citation type="submission" date="2023-04" db="EMBL/GenBank/DDBJ databases">
        <title>Genome of Basidiobolus ranarum AG-B5.</title>
        <authorList>
            <person name="Stajich J.E."/>
            <person name="Carter-House D."/>
            <person name="Gryganskyi A."/>
        </authorList>
    </citation>
    <scope>NUCLEOTIDE SEQUENCE [LARGE SCALE GENOMIC DNA]</scope>
    <source>
        <strain evidence="2 3">AG-B5</strain>
    </source>
</reference>
<dbReference type="EMBL" id="JASJQH010001414">
    <property type="protein sequence ID" value="KAK9761385.1"/>
    <property type="molecule type" value="Genomic_DNA"/>
</dbReference>
<evidence type="ECO:0000313" key="2">
    <source>
        <dbReference type="EMBL" id="KAK9761385.1"/>
    </source>
</evidence>
<proteinExistence type="predicted"/>
<feature type="region of interest" description="Disordered" evidence="1">
    <location>
        <begin position="65"/>
        <end position="97"/>
    </location>
</feature>
<dbReference type="Gene3D" id="3.80.10.10">
    <property type="entry name" value="Ribonuclease Inhibitor"/>
    <property type="match status" value="1"/>
</dbReference>
<dbReference type="SMART" id="SM00367">
    <property type="entry name" value="LRR_CC"/>
    <property type="match status" value="3"/>
</dbReference>
<protein>
    <submittedName>
        <fullName evidence="2">GPI-anchored mannoprotein</fullName>
    </submittedName>
</protein>
<dbReference type="PANTHER" id="PTHR13318">
    <property type="entry name" value="PARTNER OF PAIRED, ISOFORM B-RELATED"/>
    <property type="match status" value="1"/>
</dbReference>
<sequence length="383" mass="42960">MSTPETNHSPLRGPAFLSDSILERITELKDLKVLNLYGCDNLSHDTVAAIGRSCINLRELCIDGDEEEEEEEDEEEGQAAEKEETVEESEDREWTKEDWESFQNLETLCADGVDFSLICELPKLNRVQVNPFGDSEDLKTFIQSHKDNLRYLNVFEECAPLGDDESGPSQRLPLDILLCPKLESFNMNLFDQEQVHSSGFLTKLAESLPNLKHLEVAYDLPIEEIAQSLASKFSNLESLVWESDEITDDVVSTIAVSCKQLRNLHLSFGHQITEAGVVSIAENLKSLEQLTLQELTPTGLKALKANCHQMRELGVLQCNDVGPEDVIDLLEGFPSMQNLCITGEIGEGILKIIMDQVPEVHYHVPDDHEHGHEHEHGDCGCEH</sequence>
<dbReference type="SUPFAM" id="SSF52047">
    <property type="entry name" value="RNI-like"/>
    <property type="match status" value="1"/>
</dbReference>
<evidence type="ECO:0000256" key="1">
    <source>
        <dbReference type="SAM" id="MobiDB-lite"/>
    </source>
</evidence>
<keyword evidence="3" id="KW-1185">Reference proteome</keyword>
<dbReference type="PANTHER" id="PTHR13318:SF190">
    <property type="entry name" value="PARTNER OF PAIRED, ISOFORM B"/>
    <property type="match status" value="1"/>
</dbReference>